<feature type="region of interest" description="Disordered" evidence="1">
    <location>
        <begin position="166"/>
        <end position="221"/>
    </location>
</feature>
<evidence type="ECO:0008006" key="4">
    <source>
        <dbReference type="Google" id="ProtNLM"/>
    </source>
</evidence>
<keyword evidence="3" id="KW-1185">Reference proteome</keyword>
<proteinExistence type="predicted"/>
<reference evidence="3" key="1">
    <citation type="submission" date="2015-11" db="EMBL/GenBank/DDBJ databases">
        <authorList>
            <person name="Varghese N."/>
        </authorList>
    </citation>
    <scope>NUCLEOTIDE SEQUENCE [LARGE SCALE GENOMIC DNA]</scope>
    <source>
        <strain evidence="3">DSM 45899</strain>
    </source>
</reference>
<gene>
    <name evidence="2" type="ORF">Ga0074812_107259</name>
</gene>
<dbReference type="RefSeq" id="WP_091276483.1">
    <property type="nucleotide sequence ID" value="NZ_FAOZ01000007.1"/>
</dbReference>
<evidence type="ECO:0000313" key="2">
    <source>
        <dbReference type="EMBL" id="CUU56375.1"/>
    </source>
</evidence>
<protein>
    <recommendedName>
        <fullName evidence="4">DUF4262 domain-containing protein</fullName>
    </recommendedName>
</protein>
<organism evidence="2 3">
    <name type="scientific">Parafrankia irregularis</name>
    <dbReference type="NCBI Taxonomy" id="795642"/>
    <lineage>
        <taxon>Bacteria</taxon>
        <taxon>Bacillati</taxon>
        <taxon>Actinomycetota</taxon>
        <taxon>Actinomycetes</taxon>
        <taxon>Frankiales</taxon>
        <taxon>Frankiaceae</taxon>
        <taxon>Parafrankia</taxon>
    </lineage>
</organism>
<dbReference type="EMBL" id="FAOZ01000007">
    <property type="protein sequence ID" value="CUU56375.1"/>
    <property type="molecule type" value="Genomic_DNA"/>
</dbReference>
<dbReference type="InterPro" id="IPR025358">
    <property type="entry name" value="DUF4262"/>
</dbReference>
<dbReference type="AlphaFoldDB" id="A0A0S4QLF1"/>
<dbReference type="Pfam" id="PF14081">
    <property type="entry name" value="DUF4262"/>
    <property type="match status" value="1"/>
</dbReference>
<accession>A0A0S4QLF1</accession>
<name>A0A0S4QLF1_9ACTN</name>
<evidence type="ECO:0000256" key="1">
    <source>
        <dbReference type="SAM" id="MobiDB-lite"/>
    </source>
</evidence>
<sequence>MAARHPPRDDDSCDDETWAAYAADNDPATTAWVGSQDALLDQILRTRGWAVQPVIDDGPDEPAYAYTIGLFAFDRHPELVVSGLRDDEATRVLDLLGERVRHHERLHDGQRLTLAPLLTVELRAITPFASDQLLLGANSLYRHPDGPAVPGLQAVWADHTGSLPWEPTWAGPTQPLATAPPAGRGIPGSRVWHTAGRSGPRGRRSGRPLRLPPPRPPRELP</sequence>
<evidence type="ECO:0000313" key="3">
    <source>
        <dbReference type="Proteomes" id="UP000198802"/>
    </source>
</evidence>
<dbReference type="Proteomes" id="UP000198802">
    <property type="component" value="Unassembled WGS sequence"/>
</dbReference>